<dbReference type="InterPro" id="IPR006047">
    <property type="entry name" value="GH13_cat_dom"/>
</dbReference>
<keyword evidence="4" id="KW-1185">Reference proteome</keyword>
<accession>A0A1U7NCG8</accession>
<dbReference type="Gene3D" id="2.60.40.10">
    <property type="entry name" value="Immunoglobulins"/>
    <property type="match status" value="1"/>
</dbReference>
<dbReference type="CDD" id="cd02860">
    <property type="entry name" value="E_set_Pullulanase"/>
    <property type="match status" value="1"/>
</dbReference>
<sequence length="702" mass="80921">MRMHDALECYIDNFNKVNVYISKNFYGGLSRIFHLKDSRDNIIPLSIKKKEELSNQYIHYELSVDSPLEIGEEYMLFDEHCQSVPAQYSHIVKTEQFDEEFAYDKDDLGITYTPKKTTFRLWAPTAFEINLVLRPEGADGPKEILPMKRMERGLWEVSVNRDLLHVPYTFTVRVNGVINETVDPYNPFLGINGTVSVVDDLSLVKLPEKIKMPEMNGNTDAIIYEASVRDMTSQTGTGITHPRQFLGFVEENKTTKERRTGFSYIKELAPTHVQLLPVFFFGSVDEAYPNIFYNWGYDPMHYRALEGSYSSDPADARTRIEEFSKLVHSLHEAGIRVNLDLVFNHVYNKGRFALENLVPNYYFLMSENGDFSNGSFCGNDIDTRPKMSRKYFVDTTNQIIDTYDVDGFRFDLMGIIDIDTMNEITKEARKRKKDFMIYGEGWNMPSFVPENLRASQNNQAKMPEVGHFSDRFREVIRGNNNDLSKKGYASGNTDELENARQVMLGSVLEGRFTSPEKAVNYVECHDNHTLWDKNRQACKGESSEIRDKRQILTNAMVLMAQGIPFIHAGQEFGRTKQNLGNTYNRSDSYNRMDYFRRNKHEAIVDATKKLIEIRKNHPALRLLTKEEIENNVSTENMASSVLVYRAHKDDDSLVCFFNPTDRFYDYNLNQNGKILFDSGKSNPEETNSVVIAPYSAIIVELH</sequence>
<protein>
    <submittedName>
        <fullName evidence="3">Type I pullulanase</fullName>
    </submittedName>
</protein>
<dbReference type="SMART" id="SM00642">
    <property type="entry name" value="Aamy"/>
    <property type="match status" value="1"/>
</dbReference>
<dbReference type="InterPro" id="IPR004193">
    <property type="entry name" value="Glyco_hydro_13_N"/>
</dbReference>
<reference evidence="3 4" key="1">
    <citation type="submission" date="2016-11" db="EMBL/GenBank/DDBJ databases">
        <title>Description of two novel members of the family Erysipelotrichaceae: Ileibacterium lipovorans gen. nov., sp. nov. and Dubosiella newyorkensis, gen. nov., sp. nov.</title>
        <authorList>
            <person name="Cox L.M."/>
            <person name="Sohn J."/>
            <person name="Tyrrell K.L."/>
            <person name="Citron D.M."/>
            <person name="Lawson P.A."/>
            <person name="Patel N.B."/>
            <person name="Iizumi T."/>
            <person name="Perez-Perez G.I."/>
            <person name="Goldstein E.J."/>
            <person name="Blaser M.J."/>
        </authorList>
    </citation>
    <scope>NUCLEOTIDE SEQUENCE [LARGE SCALE GENOMIC DNA]</scope>
    <source>
        <strain evidence="3 4">NYU-BL-A3</strain>
    </source>
</reference>
<feature type="domain" description="Glycosyl hydrolase family 13 catalytic" evidence="2">
    <location>
        <begin position="274"/>
        <end position="596"/>
    </location>
</feature>
<dbReference type="SUPFAM" id="SSF81296">
    <property type="entry name" value="E set domains"/>
    <property type="match status" value="1"/>
</dbReference>
<dbReference type="SUPFAM" id="SSF51445">
    <property type="entry name" value="(Trans)glycosidases"/>
    <property type="match status" value="1"/>
</dbReference>
<gene>
    <name evidence="3" type="ORF">BO222_12945</name>
</gene>
<dbReference type="Gene3D" id="3.20.20.80">
    <property type="entry name" value="Glycosidases"/>
    <property type="match status" value="1"/>
</dbReference>
<proteinExistence type="inferred from homology"/>
<dbReference type="InterPro" id="IPR014756">
    <property type="entry name" value="Ig_E-set"/>
</dbReference>
<dbReference type="PANTHER" id="PTHR43002">
    <property type="entry name" value="GLYCOGEN DEBRANCHING ENZYME"/>
    <property type="match status" value="1"/>
</dbReference>
<dbReference type="NCBIfam" id="TIGR02104">
    <property type="entry name" value="pulA_typeI"/>
    <property type="match status" value="1"/>
</dbReference>
<dbReference type="EMBL" id="MPJW01000287">
    <property type="protein sequence ID" value="OLU36153.1"/>
    <property type="molecule type" value="Genomic_DNA"/>
</dbReference>
<evidence type="ECO:0000259" key="2">
    <source>
        <dbReference type="SMART" id="SM00642"/>
    </source>
</evidence>
<dbReference type="AlphaFoldDB" id="A0A1U7NCG8"/>
<dbReference type="InterPro" id="IPR011840">
    <property type="entry name" value="PulA_typeI"/>
</dbReference>
<dbReference type="InterPro" id="IPR040697">
    <property type="entry name" value="PulA_N1"/>
</dbReference>
<dbReference type="CDD" id="cd11341">
    <property type="entry name" value="AmyAc_Pullulanase_LD-like"/>
    <property type="match status" value="1"/>
</dbReference>
<evidence type="ECO:0000313" key="3">
    <source>
        <dbReference type="EMBL" id="OLU36153.1"/>
    </source>
</evidence>
<dbReference type="Gene3D" id="2.60.40.2320">
    <property type="match status" value="1"/>
</dbReference>
<dbReference type="Pfam" id="PF00128">
    <property type="entry name" value="Alpha-amylase"/>
    <property type="match status" value="1"/>
</dbReference>
<dbReference type="GeneID" id="82204018"/>
<dbReference type="Pfam" id="PF17999">
    <property type="entry name" value="PulA_N1"/>
    <property type="match status" value="1"/>
</dbReference>
<evidence type="ECO:0000313" key="4">
    <source>
        <dbReference type="Proteomes" id="UP000186341"/>
    </source>
</evidence>
<dbReference type="GO" id="GO:0005975">
    <property type="term" value="P:carbohydrate metabolic process"/>
    <property type="evidence" value="ECO:0007669"/>
    <property type="project" value="InterPro"/>
</dbReference>
<evidence type="ECO:0000256" key="1">
    <source>
        <dbReference type="ARBA" id="ARBA00008061"/>
    </source>
</evidence>
<dbReference type="InterPro" id="IPR013783">
    <property type="entry name" value="Ig-like_fold"/>
</dbReference>
<organism evidence="3 4">
    <name type="scientific">Ileibacterium valens</name>
    <dbReference type="NCBI Taxonomy" id="1862668"/>
    <lineage>
        <taxon>Bacteria</taxon>
        <taxon>Bacillati</taxon>
        <taxon>Bacillota</taxon>
        <taxon>Erysipelotrichia</taxon>
        <taxon>Erysipelotrichales</taxon>
        <taxon>Erysipelotrichaceae</taxon>
        <taxon>Ileibacterium</taxon>
    </lineage>
</organism>
<comment type="caution">
    <text evidence="3">The sequence shown here is derived from an EMBL/GenBank/DDBJ whole genome shotgun (WGS) entry which is preliminary data.</text>
</comment>
<dbReference type="RefSeq" id="WP_075821152.1">
    <property type="nucleotide sequence ID" value="NZ_CAPNHH010000069.1"/>
</dbReference>
<dbReference type="OrthoDB" id="9761875at2"/>
<name>A0A1U7NCG8_9FIRM</name>
<comment type="similarity">
    <text evidence="1">Belongs to the glycosyl hydrolase 13 family.</text>
</comment>
<dbReference type="Pfam" id="PF02922">
    <property type="entry name" value="CBM_48"/>
    <property type="match status" value="1"/>
</dbReference>
<dbReference type="GO" id="GO:0004553">
    <property type="term" value="F:hydrolase activity, hydrolyzing O-glycosyl compounds"/>
    <property type="evidence" value="ECO:0007669"/>
    <property type="project" value="InterPro"/>
</dbReference>
<dbReference type="Proteomes" id="UP000186341">
    <property type="component" value="Unassembled WGS sequence"/>
</dbReference>
<dbReference type="InterPro" id="IPR017853">
    <property type="entry name" value="GH"/>
</dbReference>